<protein>
    <submittedName>
        <fullName evidence="6">TetR family transcriptional regulator</fullName>
    </submittedName>
</protein>
<dbReference type="OrthoDB" id="2388018at2"/>
<sequence length="210" mass="23880">MVSTGLREKKKNARYKSIVQKAELLFLDKGLDNVQMQDVADAEGIGIATLFRYFPKKDKLIVAVAVANLEKNIEMFRELASSSHTAYERLEHVLDYLTRDDQLQNGVKFREAFESYASFAKSPLEDIQDYIDTQKEIAQIFMSIIDAGQIDGSIRTDIPVKETLITIINAYGTFGNNIALKSPISYLEEDIAPIHQKRILKEMLLSYIRP</sequence>
<dbReference type="InterPro" id="IPR050109">
    <property type="entry name" value="HTH-type_TetR-like_transc_reg"/>
</dbReference>
<evidence type="ECO:0000256" key="4">
    <source>
        <dbReference type="PROSITE-ProRule" id="PRU00335"/>
    </source>
</evidence>
<evidence type="ECO:0000313" key="6">
    <source>
        <dbReference type="EMBL" id="OXM84506.1"/>
    </source>
</evidence>
<keyword evidence="2 4" id="KW-0238">DNA-binding</keyword>
<organism evidence="6 7">
    <name type="scientific">Paenibacillus rigui</name>
    <dbReference type="NCBI Taxonomy" id="554312"/>
    <lineage>
        <taxon>Bacteria</taxon>
        <taxon>Bacillati</taxon>
        <taxon>Bacillota</taxon>
        <taxon>Bacilli</taxon>
        <taxon>Bacillales</taxon>
        <taxon>Paenibacillaceae</taxon>
        <taxon>Paenibacillus</taxon>
    </lineage>
</organism>
<feature type="DNA-binding region" description="H-T-H motif" evidence="4">
    <location>
        <begin position="35"/>
        <end position="54"/>
    </location>
</feature>
<accession>A0A229UM59</accession>
<reference evidence="6 7" key="1">
    <citation type="submission" date="2017-07" db="EMBL/GenBank/DDBJ databases">
        <title>Genome sequencing and assembly of Paenibacillus rigui.</title>
        <authorList>
            <person name="Mayilraj S."/>
        </authorList>
    </citation>
    <scope>NUCLEOTIDE SEQUENCE [LARGE SCALE GENOMIC DNA]</scope>
    <source>
        <strain evidence="6 7">JCM 16352</strain>
    </source>
</reference>
<dbReference type="EMBL" id="NMQW01000030">
    <property type="protein sequence ID" value="OXM84506.1"/>
    <property type="molecule type" value="Genomic_DNA"/>
</dbReference>
<dbReference type="GO" id="GO:0003700">
    <property type="term" value="F:DNA-binding transcription factor activity"/>
    <property type="evidence" value="ECO:0007669"/>
    <property type="project" value="TreeGrafter"/>
</dbReference>
<dbReference type="Pfam" id="PF00440">
    <property type="entry name" value="TetR_N"/>
    <property type="match status" value="1"/>
</dbReference>
<dbReference type="PANTHER" id="PTHR30055">
    <property type="entry name" value="HTH-TYPE TRANSCRIPTIONAL REGULATOR RUTR"/>
    <property type="match status" value="1"/>
</dbReference>
<dbReference type="InterPro" id="IPR001647">
    <property type="entry name" value="HTH_TetR"/>
</dbReference>
<evidence type="ECO:0000256" key="3">
    <source>
        <dbReference type="ARBA" id="ARBA00023163"/>
    </source>
</evidence>
<evidence type="ECO:0000256" key="2">
    <source>
        <dbReference type="ARBA" id="ARBA00023125"/>
    </source>
</evidence>
<dbReference type="Proteomes" id="UP000215509">
    <property type="component" value="Unassembled WGS sequence"/>
</dbReference>
<dbReference type="PANTHER" id="PTHR30055:SF234">
    <property type="entry name" value="HTH-TYPE TRANSCRIPTIONAL REGULATOR BETI"/>
    <property type="match status" value="1"/>
</dbReference>
<dbReference type="AlphaFoldDB" id="A0A229UM59"/>
<dbReference type="PROSITE" id="PS50977">
    <property type="entry name" value="HTH_TETR_2"/>
    <property type="match status" value="1"/>
</dbReference>
<evidence type="ECO:0000259" key="5">
    <source>
        <dbReference type="PROSITE" id="PS50977"/>
    </source>
</evidence>
<dbReference type="PRINTS" id="PR00455">
    <property type="entry name" value="HTHTETR"/>
</dbReference>
<dbReference type="InterPro" id="IPR009057">
    <property type="entry name" value="Homeodomain-like_sf"/>
</dbReference>
<dbReference type="GO" id="GO:0000976">
    <property type="term" value="F:transcription cis-regulatory region binding"/>
    <property type="evidence" value="ECO:0007669"/>
    <property type="project" value="TreeGrafter"/>
</dbReference>
<keyword evidence="3" id="KW-0804">Transcription</keyword>
<name>A0A229UM59_9BACL</name>
<keyword evidence="7" id="KW-1185">Reference proteome</keyword>
<keyword evidence="1" id="KW-0805">Transcription regulation</keyword>
<proteinExistence type="predicted"/>
<dbReference type="SUPFAM" id="SSF46689">
    <property type="entry name" value="Homeodomain-like"/>
    <property type="match status" value="1"/>
</dbReference>
<evidence type="ECO:0000256" key="1">
    <source>
        <dbReference type="ARBA" id="ARBA00023015"/>
    </source>
</evidence>
<gene>
    <name evidence="6" type="ORF">CF651_20350</name>
</gene>
<evidence type="ECO:0000313" key="7">
    <source>
        <dbReference type="Proteomes" id="UP000215509"/>
    </source>
</evidence>
<dbReference type="Gene3D" id="1.10.357.10">
    <property type="entry name" value="Tetracycline Repressor, domain 2"/>
    <property type="match status" value="1"/>
</dbReference>
<comment type="caution">
    <text evidence="6">The sequence shown here is derived from an EMBL/GenBank/DDBJ whole genome shotgun (WGS) entry which is preliminary data.</text>
</comment>
<feature type="domain" description="HTH tetR-type" evidence="5">
    <location>
        <begin position="12"/>
        <end position="72"/>
    </location>
</feature>